<dbReference type="AlphaFoldDB" id="A0A1J7JI91"/>
<feature type="compositionally biased region" description="Basic and acidic residues" evidence="1">
    <location>
        <begin position="315"/>
        <end position="326"/>
    </location>
</feature>
<evidence type="ECO:0000313" key="3">
    <source>
        <dbReference type="Proteomes" id="UP000182658"/>
    </source>
</evidence>
<feature type="compositionally biased region" description="Polar residues" evidence="1">
    <location>
        <begin position="133"/>
        <end position="167"/>
    </location>
</feature>
<dbReference type="EMBL" id="KV875098">
    <property type="protein sequence ID" value="OIW28996.1"/>
    <property type="molecule type" value="Genomic_DNA"/>
</dbReference>
<sequence length="603" mass="65642">MRTEARYHDRKSISSFSNTAKSFTSEDSVRKAVDMASGPGGSFTPNSNDEGPSTGDCASPRCSAKSMPERNLCSLHSGQKLYQSQTLASTPVHGPRHHTTKTKLPPDHGPQSVLPMTRRKTGSTSGVRPPGSHSKTNASVGGVINPSSFYSKINGSTTTANKPTQEARSPPDSSDDAGPARKKQRLGTDSVASSAARPDDTFKKPWNTGFNPRPTTKPPEEALSKPGKRSETGGSSTTKQRLPTNKTQRKFAPRIPLEPAFKAPNVTGNEPRDRSISDSPLPNKSAPRGTSHSTGSPQSHGKEVVGNESLRAWFQRRESVKPEPRSRTSNILNDSMNSFPLAGASFEKAASVASTNSVVDERRGTPVDHWVLPSALIDTPPKDTPKPGSGRFLTPQLPAQPPKQQPASKQLLLSQQHLEGWAFVPAPAPNKAQRPEVPGQTVSDLDFDSLIYRQEGAASPPRGIPVNIQKTVRPPPPPKPEPPDEPFYTHIDPRVHWSQEHSSEWYEKKLQEIQARGGRKANFGKAAQRLKQQREKEGPVSFEDSLPEKIRQNSAWVRALKELHEEPQEEASRRKSGQRGPKAGRQGLKRQASTAGPTTPRKA</sequence>
<feature type="region of interest" description="Disordered" evidence="1">
    <location>
        <begin position="422"/>
        <end position="490"/>
    </location>
</feature>
<feature type="compositionally biased region" description="Polar residues" evidence="1">
    <location>
        <begin position="232"/>
        <end position="246"/>
    </location>
</feature>
<dbReference type="OrthoDB" id="3550599at2759"/>
<feature type="region of interest" description="Disordered" evidence="1">
    <location>
        <begin position="515"/>
        <end position="603"/>
    </location>
</feature>
<protein>
    <submittedName>
        <fullName evidence="2">Uncharacterized protein</fullName>
    </submittedName>
</protein>
<organism evidence="2 3">
    <name type="scientific">Coniochaeta ligniaria NRRL 30616</name>
    <dbReference type="NCBI Taxonomy" id="1408157"/>
    <lineage>
        <taxon>Eukaryota</taxon>
        <taxon>Fungi</taxon>
        <taxon>Dikarya</taxon>
        <taxon>Ascomycota</taxon>
        <taxon>Pezizomycotina</taxon>
        <taxon>Sordariomycetes</taxon>
        <taxon>Sordariomycetidae</taxon>
        <taxon>Coniochaetales</taxon>
        <taxon>Coniochaetaceae</taxon>
        <taxon>Coniochaeta</taxon>
    </lineage>
</organism>
<dbReference type="STRING" id="1408157.A0A1J7JI91"/>
<reference evidence="2 3" key="1">
    <citation type="submission" date="2016-10" db="EMBL/GenBank/DDBJ databases">
        <title>Draft genome sequence of Coniochaeta ligniaria NRRL30616, a lignocellulolytic fungus for bioabatement of inhibitors in plant biomass hydrolysates.</title>
        <authorList>
            <consortium name="DOE Joint Genome Institute"/>
            <person name="Jimenez D.J."/>
            <person name="Hector R.E."/>
            <person name="Riley R."/>
            <person name="Sun H."/>
            <person name="Grigoriev I.V."/>
            <person name="Van Elsas J.D."/>
            <person name="Nichols N.N."/>
        </authorList>
    </citation>
    <scope>NUCLEOTIDE SEQUENCE [LARGE SCALE GENOMIC DNA]</scope>
    <source>
        <strain evidence="2 3">NRRL 30616</strain>
    </source>
</reference>
<dbReference type="InParanoid" id="A0A1J7JI91"/>
<feature type="compositionally biased region" description="Polar residues" evidence="1">
    <location>
        <begin position="13"/>
        <end position="26"/>
    </location>
</feature>
<feature type="compositionally biased region" description="Basic and acidic residues" evidence="1">
    <location>
        <begin position="559"/>
        <end position="573"/>
    </location>
</feature>
<feature type="compositionally biased region" description="Basic and acidic residues" evidence="1">
    <location>
        <begin position="218"/>
        <end position="231"/>
    </location>
</feature>
<feature type="region of interest" description="Disordered" evidence="1">
    <location>
        <begin position="1"/>
        <end position="65"/>
    </location>
</feature>
<keyword evidence="3" id="KW-1185">Reference proteome</keyword>
<accession>A0A1J7JI91</accession>
<feature type="region of interest" description="Disordered" evidence="1">
    <location>
        <begin position="315"/>
        <end position="334"/>
    </location>
</feature>
<gene>
    <name evidence="2" type="ORF">CONLIGDRAFT_403400</name>
</gene>
<evidence type="ECO:0000256" key="1">
    <source>
        <dbReference type="SAM" id="MobiDB-lite"/>
    </source>
</evidence>
<feature type="compositionally biased region" description="Basic and acidic residues" evidence="1">
    <location>
        <begin position="1"/>
        <end position="12"/>
    </location>
</feature>
<proteinExistence type="predicted"/>
<feature type="region of interest" description="Disordered" evidence="1">
    <location>
        <begin position="85"/>
        <end position="310"/>
    </location>
</feature>
<feature type="region of interest" description="Disordered" evidence="1">
    <location>
        <begin position="370"/>
        <end position="410"/>
    </location>
</feature>
<name>A0A1J7JI91_9PEZI</name>
<dbReference type="Proteomes" id="UP000182658">
    <property type="component" value="Unassembled WGS sequence"/>
</dbReference>
<evidence type="ECO:0000313" key="2">
    <source>
        <dbReference type="EMBL" id="OIW28996.1"/>
    </source>
</evidence>
<feature type="compositionally biased region" description="Polar residues" evidence="1">
    <location>
        <begin position="277"/>
        <end position="299"/>
    </location>
</feature>